<evidence type="ECO:0000256" key="1">
    <source>
        <dbReference type="SAM" id="Coils"/>
    </source>
</evidence>
<dbReference type="GO" id="GO:0031267">
    <property type="term" value="F:small GTPase binding"/>
    <property type="evidence" value="ECO:0007669"/>
    <property type="project" value="TreeGrafter"/>
</dbReference>
<sequence>MLMGWHAQEKHLKELAEMRVASQEAEKRHKSELDARAAARAAAIASALPTWESHILPNWRTVLHSDSQGRSLRSLWWQGTMPVRFRGRLWAMCIGNGLTVPKSAYFQALGRAKRGLEEGRKDMKRVQEEAEEDSQRTLPTLKLFQRGGVMHEDLMDLLLAWSVYEKVSPRYPQGLAYPAALLLVNMPVQEAFVSLVNIVKKSFLRSFYGDDPEEVEAYYRVFDTLLADTMPRVYASFSAAVVRPSLYLFPWLTTLYVHFLPLDLSTRLFDVFLLEGDSFMFRTALVLLQILEPRLFNPNLEELGAVFRGEDKGAVAVVRREKGLLTADGGSVEERDGGVRIEVEDVYAEMGASEERVFELLGALEWKEETWERLVERELPEAD</sequence>
<dbReference type="GO" id="GO:0005096">
    <property type="term" value="F:GTPase activator activity"/>
    <property type="evidence" value="ECO:0007669"/>
    <property type="project" value="TreeGrafter"/>
</dbReference>
<dbReference type="Pfam" id="PF00566">
    <property type="entry name" value="RabGAP-TBC"/>
    <property type="match status" value="1"/>
</dbReference>
<dbReference type="Gene3D" id="1.10.10.750">
    <property type="entry name" value="Ypt/Rab-GAP domain of gyp1p, domain 1"/>
    <property type="match status" value="1"/>
</dbReference>
<dbReference type="Proteomes" id="UP000243876">
    <property type="component" value="Unassembled WGS sequence"/>
</dbReference>
<dbReference type="PANTHER" id="PTHR47219:SF15">
    <property type="entry name" value="TBC1 DOMAIN FAMILY MEMBER 12 ISOFORM X1"/>
    <property type="match status" value="1"/>
</dbReference>
<organism evidence="3 4">
    <name type="scientific">Sporidiobolus salmonicolor</name>
    <name type="common">Yeast-like fungus</name>
    <name type="synonym">Sporobolomyces salmonicolor</name>
    <dbReference type="NCBI Taxonomy" id="5005"/>
    <lineage>
        <taxon>Eukaryota</taxon>
        <taxon>Fungi</taxon>
        <taxon>Dikarya</taxon>
        <taxon>Basidiomycota</taxon>
        <taxon>Pucciniomycotina</taxon>
        <taxon>Microbotryomycetes</taxon>
        <taxon>Sporidiobolales</taxon>
        <taxon>Sporidiobolaceae</taxon>
        <taxon>Sporobolomyces</taxon>
    </lineage>
</organism>
<dbReference type="InterPro" id="IPR035969">
    <property type="entry name" value="Rab-GAP_TBC_sf"/>
</dbReference>
<evidence type="ECO:0000259" key="2">
    <source>
        <dbReference type="PROSITE" id="PS50086"/>
    </source>
</evidence>
<dbReference type="SUPFAM" id="SSF47923">
    <property type="entry name" value="Ypt/Rab-GAP domain of gyp1p"/>
    <property type="match status" value="2"/>
</dbReference>
<dbReference type="SMART" id="SM00164">
    <property type="entry name" value="TBC"/>
    <property type="match status" value="1"/>
</dbReference>
<dbReference type="EMBL" id="CENE01000041">
    <property type="protein sequence ID" value="CEQ42953.1"/>
    <property type="molecule type" value="Genomic_DNA"/>
</dbReference>
<feature type="domain" description="Rab-GAP TBC" evidence="2">
    <location>
        <begin position="80"/>
        <end position="276"/>
    </location>
</feature>
<dbReference type="OrthoDB" id="289721at2759"/>
<accession>A0A0D6ESY7</accession>
<dbReference type="Gene3D" id="1.10.472.80">
    <property type="entry name" value="Ypt/Rab-GAP domain of gyp1p, domain 3"/>
    <property type="match status" value="1"/>
</dbReference>
<feature type="coiled-coil region" evidence="1">
    <location>
        <begin position="109"/>
        <end position="136"/>
    </location>
</feature>
<name>A0A0D6ESY7_SPOSA</name>
<dbReference type="Gene3D" id="1.10.8.270">
    <property type="entry name" value="putative rabgap domain of human tbc1 domain family member 14 like domains"/>
    <property type="match status" value="1"/>
</dbReference>
<keyword evidence="1" id="KW-0175">Coiled coil</keyword>
<evidence type="ECO:0000313" key="3">
    <source>
        <dbReference type="EMBL" id="CEQ42953.1"/>
    </source>
</evidence>
<dbReference type="InterPro" id="IPR050302">
    <property type="entry name" value="Rab_GAP_TBC_domain"/>
</dbReference>
<dbReference type="PANTHER" id="PTHR47219">
    <property type="entry name" value="RAB GTPASE-ACTIVATING PROTEIN 1-LIKE"/>
    <property type="match status" value="1"/>
</dbReference>
<reference evidence="4" key="1">
    <citation type="submission" date="2015-02" db="EMBL/GenBank/DDBJ databases">
        <authorList>
            <person name="Gon?alves P."/>
        </authorList>
    </citation>
    <scope>NUCLEOTIDE SEQUENCE [LARGE SCALE GENOMIC DNA]</scope>
</reference>
<dbReference type="InterPro" id="IPR000195">
    <property type="entry name" value="Rab-GAP-TBC_dom"/>
</dbReference>
<keyword evidence="4" id="KW-1185">Reference proteome</keyword>
<protein>
    <submittedName>
        <fullName evidence="3">SPOSA6832_04830-mRNA-1:cds</fullName>
    </submittedName>
</protein>
<proteinExistence type="predicted"/>
<dbReference type="AlphaFoldDB" id="A0A0D6ESY7"/>
<evidence type="ECO:0000313" key="4">
    <source>
        <dbReference type="Proteomes" id="UP000243876"/>
    </source>
</evidence>
<gene>
    <name evidence="3" type="primary">SPOSA6832_04830</name>
</gene>
<dbReference type="PROSITE" id="PS50086">
    <property type="entry name" value="TBC_RABGAP"/>
    <property type="match status" value="1"/>
</dbReference>